<dbReference type="SUPFAM" id="SSF53067">
    <property type="entry name" value="Actin-like ATPase domain"/>
    <property type="match status" value="1"/>
</dbReference>
<dbReference type="GO" id="GO:0006096">
    <property type="term" value="P:glycolytic process"/>
    <property type="evidence" value="ECO:0007669"/>
    <property type="project" value="InterPro"/>
</dbReference>
<evidence type="ECO:0000256" key="4">
    <source>
        <dbReference type="SAM" id="Phobius"/>
    </source>
</evidence>
<dbReference type="PANTHER" id="PTHR47690:SF1">
    <property type="entry name" value="GLUCOKINASE"/>
    <property type="match status" value="1"/>
</dbReference>
<dbReference type="EMBL" id="QGGV01000002">
    <property type="protein sequence ID" value="PWK57730.1"/>
    <property type="molecule type" value="Genomic_DNA"/>
</dbReference>
<dbReference type="KEGG" id="salo:EF888_12295"/>
<dbReference type="Gene3D" id="3.30.420.40">
    <property type="match status" value="1"/>
</dbReference>
<dbReference type="Gene3D" id="3.40.367.20">
    <property type="match status" value="1"/>
</dbReference>
<dbReference type="RefSeq" id="WP_109758312.1">
    <property type="nucleotide sequence ID" value="NZ_CP034588.1"/>
</dbReference>
<dbReference type="CDD" id="cd24008">
    <property type="entry name" value="ASKHA_NBD_GLK"/>
    <property type="match status" value="1"/>
</dbReference>
<evidence type="ECO:0000256" key="2">
    <source>
        <dbReference type="ARBA" id="ARBA00022777"/>
    </source>
</evidence>
<dbReference type="GO" id="GO:0005829">
    <property type="term" value="C:cytosol"/>
    <property type="evidence" value="ECO:0007669"/>
    <property type="project" value="TreeGrafter"/>
</dbReference>
<reference evidence="5 6" key="1">
    <citation type="submission" date="2018-05" db="EMBL/GenBank/DDBJ databases">
        <title>Genomic Encyclopedia of Type Strains, Phase IV (KMG-IV): sequencing the most valuable type-strain genomes for metagenomic binning, comparative biology and taxonomic classification.</title>
        <authorList>
            <person name="Goeker M."/>
        </authorList>
    </citation>
    <scope>NUCLEOTIDE SEQUENCE [LARGE SCALE GENOMIC DNA]</scope>
    <source>
        <strain evidence="5 6">DSM 103371</strain>
    </source>
</reference>
<keyword evidence="2 5" id="KW-0418">Kinase</keyword>
<comment type="caution">
    <text evidence="5">The sequence shown here is derived from an EMBL/GenBank/DDBJ whole genome shotgun (WGS) entry which is preliminary data.</text>
</comment>
<sequence length="315" mass="33463">MTHDSDRLSLVADVGGTNTRVALAEGSRLLTDSLRRFRNADHPSLEDVLSVYVADESVDCAAAAVAVAGPVRDGEGQLTNLDWSIDTAMLARVTRAERLAVLNDLQAQAHALGHIAPDKLRTVIPAREGQSGSTRLVVGVGTGFNAAVALETPGGRIVPPAECGHVTMPVRTAEALGLAEFVDDRHGFASVEDVLSGRGLENIYAWKAGRSRSTAEILSAVDDDPDATRSVEWFVRLMGAVAGDLALIYLPFGGLFLIGGMSRAMTPYFDRFGFAESFCDKGRFSDFLGQFPVSVVEDDFAALSGLAAHLADSRT</sequence>
<comment type="similarity">
    <text evidence="3">Belongs to the bacterial glucokinase family.</text>
</comment>
<organism evidence="5 6">
    <name type="scientific">Silicimonas algicola</name>
    <dbReference type="NCBI Taxonomy" id="1826607"/>
    <lineage>
        <taxon>Bacteria</taxon>
        <taxon>Pseudomonadati</taxon>
        <taxon>Pseudomonadota</taxon>
        <taxon>Alphaproteobacteria</taxon>
        <taxon>Rhodobacterales</taxon>
        <taxon>Paracoccaceae</taxon>
    </lineage>
</organism>
<keyword evidence="1" id="KW-0808">Transferase</keyword>
<keyword evidence="4" id="KW-1133">Transmembrane helix</keyword>
<dbReference type="InterPro" id="IPR050201">
    <property type="entry name" value="Bacterial_glucokinase"/>
</dbReference>
<keyword evidence="6" id="KW-1185">Reference proteome</keyword>
<keyword evidence="4" id="KW-0472">Membrane</keyword>
<accession>A0A316GED4</accession>
<evidence type="ECO:0000256" key="3">
    <source>
        <dbReference type="RuleBase" id="RU004046"/>
    </source>
</evidence>
<dbReference type="InterPro" id="IPR003836">
    <property type="entry name" value="Glucokinase"/>
</dbReference>
<name>A0A316GED4_9RHOB</name>
<dbReference type="GO" id="GO:0005524">
    <property type="term" value="F:ATP binding"/>
    <property type="evidence" value="ECO:0007669"/>
    <property type="project" value="InterPro"/>
</dbReference>
<dbReference type="InterPro" id="IPR043129">
    <property type="entry name" value="ATPase_NBD"/>
</dbReference>
<dbReference type="PANTHER" id="PTHR47690">
    <property type="entry name" value="GLUCOKINASE"/>
    <property type="match status" value="1"/>
</dbReference>
<proteinExistence type="inferred from homology"/>
<gene>
    <name evidence="5" type="ORF">C8D95_102377</name>
</gene>
<evidence type="ECO:0000313" key="5">
    <source>
        <dbReference type="EMBL" id="PWK57730.1"/>
    </source>
</evidence>
<dbReference type="Proteomes" id="UP000245390">
    <property type="component" value="Unassembled WGS sequence"/>
</dbReference>
<feature type="transmembrane region" description="Helical" evidence="4">
    <location>
        <begin position="233"/>
        <end position="258"/>
    </location>
</feature>
<dbReference type="GO" id="GO:0005536">
    <property type="term" value="F:D-glucose binding"/>
    <property type="evidence" value="ECO:0007669"/>
    <property type="project" value="InterPro"/>
</dbReference>
<protein>
    <submittedName>
        <fullName evidence="5">Glucokinase</fullName>
    </submittedName>
</protein>
<dbReference type="OrthoDB" id="9800595at2"/>
<evidence type="ECO:0000256" key="1">
    <source>
        <dbReference type="ARBA" id="ARBA00022679"/>
    </source>
</evidence>
<dbReference type="GO" id="GO:0004340">
    <property type="term" value="F:glucokinase activity"/>
    <property type="evidence" value="ECO:0007669"/>
    <property type="project" value="InterPro"/>
</dbReference>
<evidence type="ECO:0000313" key="6">
    <source>
        <dbReference type="Proteomes" id="UP000245390"/>
    </source>
</evidence>
<dbReference type="Pfam" id="PF02685">
    <property type="entry name" value="Glucokinase"/>
    <property type="match status" value="1"/>
</dbReference>
<keyword evidence="4" id="KW-0812">Transmembrane</keyword>
<dbReference type="AlphaFoldDB" id="A0A316GED4"/>